<dbReference type="InterPro" id="IPR017907">
    <property type="entry name" value="Znf_RING_CS"/>
</dbReference>
<dbReference type="PROSITE" id="PS00518">
    <property type="entry name" value="ZF_RING_1"/>
    <property type="match status" value="1"/>
</dbReference>
<dbReference type="EMBL" id="SDOV01000004">
    <property type="protein sequence ID" value="KAH7641754.1"/>
    <property type="molecule type" value="Genomic_DNA"/>
</dbReference>
<feature type="domain" description="RING-type" evidence="6">
    <location>
        <begin position="253"/>
        <end position="311"/>
    </location>
</feature>
<dbReference type="GO" id="GO:0008270">
    <property type="term" value="F:zinc ion binding"/>
    <property type="evidence" value="ECO:0007669"/>
    <property type="project" value="UniProtKB-KW"/>
</dbReference>
<dbReference type="InterPro" id="IPR013083">
    <property type="entry name" value="Znf_RING/FYVE/PHD"/>
</dbReference>
<keyword evidence="2" id="KW-0479">Metal-binding</keyword>
<dbReference type="Pfam" id="PF00097">
    <property type="entry name" value="zf-C3HC4"/>
    <property type="match status" value="1"/>
</dbReference>
<sequence length="322" mass="37116">MDQKSKSDSKNVNRVAICECLGKLPVNVPLETDGTLLVSVLSAFFPGAVNIQYMIGVSQWRTPQIIDGRIQEPPFDLGGWKCCKYFYCIMIRKQLSDFDAIKHYDSLCARNLCQTYVRDGFCMQQIQQNCYFVHGDFCDDCQLYTLHPFNADLRQKHEIDCLAKKMKNQKIDIENCPENNDPSGIYEKLISGSICPRYERYGQCNGQEKQNCHLIHGDLCDICGYYSLHPFCELDREKHTKKCIEELEMKNTCSICLEIIGQTPESDRNNGDNNECQRSFGRLKNCFHTFCFNCIQTWRTKSNSMECPICRVPSESVIKTND</sequence>
<dbReference type="SUPFAM" id="SSF57850">
    <property type="entry name" value="RING/U-box"/>
    <property type="match status" value="1"/>
</dbReference>
<dbReference type="GO" id="GO:0061630">
    <property type="term" value="F:ubiquitin protein ligase activity"/>
    <property type="evidence" value="ECO:0007669"/>
    <property type="project" value="InterPro"/>
</dbReference>
<dbReference type="AlphaFoldDB" id="A0A9D4SGQ1"/>
<comment type="caution">
    <text evidence="7">The sequence shown here is derived from an EMBL/GenBank/DDBJ whole genome shotgun (WGS) entry which is preliminary data.</text>
</comment>
<reference evidence="7" key="2">
    <citation type="journal article" date="2021" name="World Allergy Organ. J.">
        <title>Chromosome-level assembly of Dermatophagoides farinae genome and transcriptome reveals two novel allergens Der f 37 and Der f 39.</title>
        <authorList>
            <person name="Chen J."/>
            <person name="Cai Z."/>
            <person name="Fan D."/>
            <person name="Hu J."/>
            <person name="Hou Y."/>
            <person name="He Y."/>
            <person name="Zhang Z."/>
            <person name="Zhao Z."/>
            <person name="Gao P."/>
            <person name="Hu W."/>
            <person name="Sun J."/>
            <person name="Li J."/>
            <person name="Ji K."/>
        </authorList>
    </citation>
    <scope>NUCLEOTIDE SEQUENCE</scope>
    <source>
        <strain evidence="7">JKM2019</strain>
    </source>
</reference>
<dbReference type="CDD" id="cd19609">
    <property type="entry name" value="NTD_TDP-43"/>
    <property type="match status" value="1"/>
</dbReference>
<dbReference type="InterPro" id="IPR045072">
    <property type="entry name" value="MKRN-like"/>
</dbReference>
<dbReference type="Proteomes" id="UP000828236">
    <property type="component" value="Unassembled WGS sequence"/>
</dbReference>
<keyword evidence="1" id="KW-0808">Transferase</keyword>
<protein>
    <recommendedName>
        <fullName evidence="6">RING-type domain-containing protein</fullName>
    </recommendedName>
</protein>
<dbReference type="PANTHER" id="PTHR11224:SF10">
    <property type="entry name" value="IP09428P-RELATED"/>
    <property type="match status" value="1"/>
</dbReference>
<dbReference type="Gene3D" id="3.30.40.10">
    <property type="entry name" value="Zinc/RING finger domain, C3HC4 (zinc finger)"/>
    <property type="match status" value="1"/>
</dbReference>
<dbReference type="PANTHER" id="PTHR11224">
    <property type="entry name" value="MAKORIN-RELATED"/>
    <property type="match status" value="1"/>
</dbReference>
<accession>A0A9D4SGQ1</accession>
<dbReference type="OrthoDB" id="250836at2759"/>
<evidence type="ECO:0000259" key="6">
    <source>
        <dbReference type="PROSITE" id="PS50089"/>
    </source>
</evidence>
<organism evidence="7">
    <name type="scientific">Dermatophagoides farinae</name>
    <name type="common">American house dust mite</name>
    <dbReference type="NCBI Taxonomy" id="6954"/>
    <lineage>
        <taxon>Eukaryota</taxon>
        <taxon>Metazoa</taxon>
        <taxon>Ecdysozoa</taxon>
        <taxon>Arthropoda</taxon>
        <taxon>Chelicerata</taxon>
        <taxon>Arachnida</taxon>
        <taxon>Acari</taxon>
        <taxon>Acariformes</taxon>
        <taxon>Sarcoptiformes</taxon>
        <taxon>Astigmata</taxon>
        <taxon>Psoroptidia</taxon>
        <taxon>Analgoidea</taxon>
        <taxon>Pyroglyphidae</taxon>
        <taxon>Dermatophagoidinae</taxon>
        <taxon>Dermatophagoides</taxon>
    </lineage>
</organism>
<dbReference type="InterPro" id="IPR001841">
    <property type="entry name" value="Znf_RING"/>
</dbReference>
<evidence type="ECO:0000313" key="7">
    <source>
        <dbReference type="EMBL" id="KAH7641754.1"/>
    </source>
</evidence>
<evidence type="ECO:0000256" key="3">
    <source>
        <dbReference type="ARBA" id="ARBA00022771"/>
    </source>
</evidence>
<gene>
    <name evidence="7" type="ORF">HUG17_4799</name>
</gene>
<dbReference type="Pfam" id="PF18694">
    <property type="entry name" value="TDP-43_N"/>
    <property type="match status" value="1"/>
</dbReference>
<name>A0A9D4SGQ1_DERFA</name>
<evidence type="ECO:0000256" key="5">
    <source>
        <dbReference type="PROSITE-ProRule" id="PRU00175"/>
    </source>
</evidence>
<keyword evidence="4" id="KW-0862">Zinc</keyword>
<dbReference type="InterPro" id="IPR018957">
    <property type="entry name" value="Znf_C3HC4_RING-type"/>
</dbReference>
<evidence type="ECO:0000256" key="1">
    <source>
        <dbReference type="ARBA" id="ARBA00022679"/>
    </source>
</evidence>
<dbReference type="PROSITE" id="PS50089">
    <property type="entry name" value="ZF_RING_2"/>
    <property type="match status" value="1"/>
</dbReference>
<evidence type="ECO:0000256" key="2">
    <source>
        <dbReference type="ARBA" id="ARBA00022723"/>
    </source>
</evidence>
<proteinExistence type="predicted"/>
<dbReference type="SMART" id="SM00184">
    <property type="entry name" value="RING"/>
    <property type="match status" value="1"/>
</dbReference>
<reference evidence="7" key="1">
    <citation type="submission" date="2020-06" db="EMBL/GenBank/DDBJ databases">
        <authorList>
            <person name="Ji K."/>
            <person name="Li J."/>
        </authorList>
    </citation>
    <scope>NUCLEOTIDE SEQUENCE</scope>
    <source>
        <strain evidence="7">JKM2019</strain>
        <tissue evidence="7">Whole body</tissue>
    </source>
</reference>
<keyword evidence="3 5" id="KW-0863">Zinc-finger</keyword>
<dbReference type="GO" id="GO:0000209">
    <property type="term" value="P:protein polyubiquitination"/>
    <property type="evidence" value="ECO:0007669"/>
    <property type="project" value="InterPro"/>
</dbReference>
<evidence type="ECO:0000256" key="4">
    <source>
        <dbReference type="ARBA" id="ARBA00022833"/>
    </source>
</evidence>
<dbReference type="InterPro" id="IPR041105">
    <property type="entry name" value="TDP-43_N"/>
</dbReference>